<reference evidence="2 3" key="1">
    <citation type="submission" date="2024-01" db="EMBL/GenBank/DDBJ databases">
        <title>Genome assemblies of Stephania.</title>
        <authorList>
            <person name="Yang L."/>
        </authorList>
    </citation>
    <scope>NUCLEOTIDE SEQUENCE [LARGE SCALE GENOMIC DNA]</scope>
    <source>
        <strain evidence="2">QJT</strain>
        <tissue evidence="2">Leaf</tissue>
    </source>
</reference>
<dbReference type="AlphaFoldDB" id="A0AAP0KPD1"/>
<comment type="caution">
    <text evidence="2">The sequence shown here is derived from an EMBL/GenBank/DDBJ whole genome shotgun (WGS) entry which is preliminary data.</text>
</comment>
<name>A0AAP0KPD1_9MAGN</name>
<accession>A0AAP0KPD1</accession>
<sequence length="138" mass="15684">MKRNWEEQNNERELEDVWRCEICSPDLIVEILNNQVKMQNLNSNNSNQVYPSHIYSKRDFGRNKSSPEPVLTPHLGYIFNGDAFCLGDEEGDEESHGQHEEGEDEEEAKLGDAEQAEEDLANYKGHQHVDGGIDALPG</sequence>
<evidence type="ECO:0000313" key="2">
    <source>
        <dbReference type="EMBL" id="KAK9156223.1"/>
    </source>
</evidence>
<evidence type="ECO:0000256" key="1">
    <source>
        <dbReference type="SAM" id="MobiDB-lite"/>
    </source>
</evidence>
<keyword evidence="3" id="KW-1185">Reference proteome</keyword>
<protein>
    <submittedName>
        <fullName evidence="2">Uncharacterized protein</fullName>
    </submittedName>
</protein>
<dbReference type="Proteomes" id="UP001417504">
    <property type="component" value="Unassembled WGS sequence"/>
</dbReference>
<organism evidence="2 3">
    <name type="scientific">Stephania japonica</name>
    <dbReference type="NCBI Taxonomy" id="461633"/>
    <lineage>
        <taxon>Eukaryota</taxon>
        <taxon>Viridiplantae</taxon>
        <taxon>Streptophyta</taxon>
        <taxon>Embryophyta</taxon>
        <taxon>Tracheophyta</taxon>
        <taxon>Spermatophyta</taxon>
        <taxon>Magnoliopsida</taxon>
        <taxon>Ranunculales</taxon>
        <taxon>Menispermaceae</taxon>
        <taxon>Menispermoideae</taxon>
        <taxon>Cissampelideae</taxon>
        <taxon>Stephania</taxon>
    </lineage>
</organism>
<feature type="region of interest" description="Disordered" evidence="1">
    <location>
        <begin position="86"/>
        <end position="138"/>
    </location>
</feature>
<proteinExistence type="predicted"/>
<dbReference type="EMBL" id="JBBNAE010000001">
    <property type="protein sequence ID" value="KAK9156223.1"/>
    <property type="molecule type" value="Genomic_DNA"/>
</dbReference>
<gene>
    <name evidence="2" type="ORF">Sjap_003703</name>
</gene>
<evidence type="ECO:0000313" key="3">
    <source>
        <dbReference type="Proteomes" id="UP001417504"/>
    </source>
</evidence>